<dbReference type="RefSeq" id="WP_085417949.1">
    <property type="nucleotide sequence ID" value="NZ_CP091509.1"/>
</dbReference>
<keyword evidence="2" id="KW-1185">Reference proteome</keyword>
<sequence length="66" mass="7149">MAEITIIIRDEMQSDGLAGVSISYEGDFKPMQSGVTLTQAQMAANSIKALMDFVETKPDLSKVVIN</sequence>
<name>A0ABX3WPM5_9NEIS</name>
<comment type="caution">
    <text evidence="1">The sequence shown here is derived from an EMBL/GenBank/DDBJ whole genome shotgun (WGS) entry which is preliminary data.</text>
</comment>
<reference evidence="1 2" key="1">
    <citation type="submission" date="2017-01" db="EMBL/GenBank/DDBJ databases">
        <authorList>
            <person name="Wolfgang W.J."/>
            <person name="Cole J."/>
            <person name="Wroblewski D."/>
            <person name="Mcginnis J."/>
            <person name="Musser K.A."/>
        </authorList>
    </citation>
    <scope>NUCLEOTIDE SEQUENCE [LARGE SCALE GENOMIC DNA]</scope>
    <source>
        <strain evidence="1 2">93087</strain>
    </source>
</reference>
<proteinExistence type="predicted"/>
<dbReference type="EMBL" id="MTAC01000005">
    <property type="protein sequence ID" value="OSI36105.1"/>
    <property type="molecule type" value="Genomic_DNA"/>
</dbReference>
<evidence type="ECO:0000313" key="2">
    <source>
        <dbReference type="Proteomes" id="UP000193346"/>
    </source>
</evidence>
<organism evidence="1 2">
    <name type="scientific">Neisseria dumasiana</name>
    <dbReference type="NCBI Taxonomy" id="1931275"/>
    <lineage>
        <taxon>Bacteria</taxon>
        <taxon>Pseudomonadati</taxon>
        <taxon>Pseudomonadota</taxon>
        <taxon>Betaproteobacteria</taxon>
        <taxon>Neisseriales</taxon>
        <taxon>Neisseriaceae</taxon>
        <taxon>Neisseria</taxon>
    </lineage>
</organism>
<dbReference type="Proteomes" id="UP000193346">
    <property type="component" value="Unassembled WGS sequence"/>
</dbReference>
<evidence type="ECO:0000313" key="1">
    <source>
        <dbReference type="EMBL" id="OSI36105.1"/>
    </source>
</evidence>
<protein>
    <submittedName>
        <fullName evidence="1">Uncharacterized protein</fullName>
    </submittedName>
</protein>
<accession>A0ABX3WPM5</accession>
<gene>
    <name evidence="1" type="ORF">BV913_02805</name>
</gene>